<gene>
    <name evidence="2" type="ORF">SAMN04488127_0563</name>
</gene>
<dbReference type="Gene3D" id="3.30.1330.80">
    <property type="entry name" value="Hypothetical protein, similar to alpha- acetolactate decarboxylase, domain 2"/>
    <property type="match status" value="1"/>
</dbReference>
<accession>A0A1H6TX61</accession>
<dbReference type="PANTHER" id="PTHR34988:SF1">
    <property type="entry name" value="DNA-BINDING PROTEIN"/>
    <property type="match status" value="1"/>
</dbReference>
<evidence type="ECO:0000259" key="1">
    <source>
        <dbReference type="PROSITE" id="PS51742"/>
    </source>
</evidence>
<dbReference type="RefSeq" id="WP_092049684.1">
    <property type="nucleotide sequence ID" value="NZ_FNZF01000001.1"/>
</dbReference>
<proteinExistence type="predicted"/>
<protein>
    <recommendedName>
        <fullName evidence="1">PPC domain-containing protein</fullName>
    </recommendedName>
</protein>
<dbReference type="PANTHER" id="PTHR34988">
    <property type="entry name" value="PROTEIN, PUTATIVE-RELATED"/>
    <property type="match status" value="1"/>
</dbReference>
<evidence type="ECO:0000313" key="2">
    <source>
        <dbReference type="EMBL" id="SEI82814.1"/>
    </source>
</evidence>
<dbReference type="CDD" id="cd11378">
    <property type="entry name" value="DUF296"/>
    <property type="match status" value="1"/>
</dbReference>
<dbReference type="PROSITE" id="PS51742">
    <property type="entry name" value="PPC"/>
    <property type="match status" value="1"/>
</dbReference>
<dbReference type="SUPFAM" id="SSF117856">
    <property type="entry name" value="AF0104/ALDC/Ptd012-like"/>
    <property type="match status" value="1"/>
</dbReference>
<feature type="domain" description="PPC" evidence="1">
    <location>
        <begin position="11"/>
        <end position="157"/>
    </location>
</feature>
<sequence length="161" mass="17669">MDNHLFQAFYDEQTNRVIGRLKKDCDLLGGIKEVCNEFGIRGGHFQCIGSLTQAAFYQVVKDEKSAAGIRYSERRVSDSPVELLSASGFVGSDGEGNQDVHMHGVFVDCDGKVSGGHFLDSENPVAITIEFVLFPISEVELTRRKDEAYGVPIFQFSKGGA</sequence>
<dbReference type="AlphaFoldDB" id="A0A1H6TX61"/>
<keyword evidence="3" id="KW-1185">Reference proteome</keyword>
<dbReference type="STRING" id="426757.SAMN04488127_0563"/>
<dbReference type="Proteomes" id="UP000199200">
    <property type="component" value="Unassembled WGS sequence"/>
</dbReference>
<name>A0A1H6TX61_9BACL</name>
<organism evidence="2 3">
    <name type="scientific">Bhargavaea ginsengi</name>
    <dbReference type="NCBI Taxonomy" id="426757"/>
    <lineage>
        <taxon>Bacteria</taxon>
        <taxon>Bacillati</taxon>
        <taxon>Bacillota</taxon>
        <taxon>Bacilli</taxon>
        <taxon>Bacillales</taxon>
        <taxon>Caryophanaceae</taxon>
        <taxon>Bhargavaea</taxon>
    </lineage>
</organism>
<reference evidence="3" key="1">
    <citation type="submission" date="2016-10" db="EMBL/GenBank/DDBJ databases">
        <authorList>
            <person name="Varghese N."/>
            <person name="Submissions S."/>
        </authorList>
    </citation>
    <scope>NUCLEOTIDE SEQUENCE [LARGE SCALE GENOMIC DNA]</scope>
    <source>
        <strain evidence="3">CGMCC 1.6763</strain>
    </source>
</reference>
<dbReference type="EMBL" id="FNZF01000001">
    <property type="protein sequence ID" value="SEI82814.1"/>
    <property type="molecule type" value="Genomic_DNA"/>
</dbReference>
<dbReference type="Pfam" id="PF03479">
    <property type="entry name" value="PCC"/>
    <property type="match status" value="1"/>
</dbReference>
<dbReference type="OrthoDB" id="9791702at2"/>
<dbReference type="InterPro" id="IPR005175">
    <property type="entry name" value="PPC_dom"/>
</dbReference>
<evidence type="ECO:0000313" key="3">
    <source>
        <dbReference type="Proteomes" id="UP000199200"/>
    </source>
</evidence>